<evidence type="ECO:0000256" key="7">
    <source>
        <dbReference type="NCBIfam" id="TIGR01515"/>
    </source>
</evidence>
<evidence type="ECO:0000256" key="6">
    <source>
        <dbReference type="ARBA" id="ARBA00023277"/>
    </source>
</evidence>
<dbReference type="CDD" id="cd02855">
    <property type="entry name" value="E_set_GBE_prok_N"/>
    <property type="match status" value="1"/>
</dbReference>
<organism evidence="11 12">
    <name type="scientific">Novacetimonas cocois</name>
    <dbReference type="NCBI Taxonomy" id="1747507"/>
    <lineage>
        <taxon>Bacteria</taxon>
        <taxon>Pseudomonadati</taxon>
        <taxon>Pseudomonadota</taxon>
        <taxon>Alphaproteobacteria</taxon>
        <taxon>Acetobacterales</taxon>
        <taxon>Acetobacteraceae</taxon>
        <taxon>Novacetimonas</taxon>
    </lineage>
</organism>
<feature type="domain" description="1,4-alpha-glucan branching enzyme GlgB N-terminal" evidence="10">
    <location>
        <begin position="18"/>
        <end position="104"/>
    </location>
</feature>
<dbReference type="Pfam" id="PF02922">
    <property type="entry name" value="CBM_48"/>
    <property type="match status" value="1"/>
</dbReference>
<dbReference type="Gene3D" id="2.60.40.10">
    <property type="entry name" value="Immunoglobulins"/>
    <property type="match status" value="2"/>
</dbReference>
<keyword evidence="4" id="KW-0808">Transferase</keyword>
<dbReference type="FunFam" id="2.60.40.1180:FF:000002">
    <property type="entry name" value="1,4-alpha-glucan branching enzyme GlgB"/>
    <property type="match status" value="1"/>
</dbReference>
<evidence type="ECO:0000256" key="4">
    <source>
        <dbReference type="ARBA" id="ARBA00022679"/>
    </source>
</evidence>
<evidence type="ECO:0000256" key="1">
    <source>
        <dbReference type="ARBA" id="ARBA00002953"/>
    </source>
</evidence>
<sequence length="722" mass="79971">MPRPDDKILYAIPDGTGALFDGTCGDPFSILGRHNAGSVDIIRVFYRDARRVRLVVARRNGGWAERPMRRVDDGGLYIGHISAGAAYRLKVTWADGVEETADPYSFPLLLSEREMDLFLSGRPGRLDQVMGARPMRVEDVAGVRFAVWAPHARRVSVVGDFNIWDGRRHPMRLRHEAGIWEIFIPGIGAGERYKYEILDHNGRIGPHKSDPFALCAEIPPATASIIVAPSPFSWTDGEWMRDRGCRQSDDAPIAIYEVHAPSWRRPTGDPALTMSWDDLARELLPHARDGGFSHIGLMPVMEHPSGWVWGCPPLGLFCPSARHGAPEGFARFVDACHGMQTGVILDWMPDRLPPDMHGNACFDGTALYEHPHPPAGPLTEGRPLFYDLGRREVRGFLISSALMWLERYHLDGLRVDTQPVSADRQEEMAVFLRELNEAIAGRVPGAAVIASDTLSTSGVTVPVTQGGMGFSFQCNTALPRVLSAYMERDPLWRGGFHGDIIAGSDTAFSEKFILCHAHSFGMRDGRSLLSRLAGDAWQKQACLRTYLSFMWGWPGKKLLFMGLELAQESVWNPEGQLDWDSSRLPAPVGMRRMVGDLNRLYRGYPALHRGDCAPDGFSWVIRDDTQNSVFAWLRHTVGSAPVLVICNMTPVVRHDYRVGVPYRGYWREILNSDAVEYGGAGVGNAGGVHAHDHGAHGFEHSCVLTLPPLGVLYLSMAEADLS</sequence>
<dbReference type="EMBL" id="QEXL01000003">
    <property type="protein sequence ID" value="RBM08789.1"/>
    <property type="molecule type" value="Genomic_DNA"/>
</dbReference>
<comment type="function">
    <text evidence="1">Catalyzes the formation of the alpha-1,6-glucosidic linkages in glycogen by scission of a 1,4-alpha-linked oligosaccharide from growing alpha-1,4-glucan chains and the subsequent attachment of the oligosaccharide to the alpha-1,6 position.</text>
</comment>
<keyword evidence="6" id="KW-0119">Carbohydrate metabolism</keyword>
<dbReference type="InterPro" id="IPR014756">
    <property type="entry name" value="Ig_E-set"/>
</dbReference>
<dbReference type="CDD" id="cd11322">
    <property type="entry name" value="AmyAc_Glg_BE"/>
    <property type="match status" value="1"/>
</dbReference>
<dbReference type="InterPro" id="IPR006407">
    <property type="entry name" value="GlgB"/>
</dbReference>
<dbReference type="Pfam" id="PF22019">
    <property type="entry name" value="GlgB_N"/>
    <property type="match status" value="1"/>
</dbReference>
<accession>A0A365Z1G3</accession>
<evidence type="ECO:0000313" key="12">
    <source>
        <dbReference type="Proteomes" id="UP000252680"/>
    </source>
</evidence>
<dbReference type="FunFam" id="2.60.40.10:FF:000169">
    <property type="entry name" value="1,4-alpha-glucan branching enzyme GlgB"/>
    <property type="match status" value="1"/>
</dbReference>
<dbReference type="InterPro" id="IPR004193">
    <property type="entry name" value="Glyco_hydro_13_N"/>
</dbReference>
<dbReference type="NCBIfam" id="TIGR01515">
    <property type="entry name" value="branching_enzym"/>
    <property type="match status" value="1"/>
</dbReference>
<dbReference type="InterPro" id="IPR037439">
    <property type="entry name" value="Branching_enzy"/>
</dbReference>
<dbReference type="GO" id="GO:0005829">
    <property type="term" value="C:cytosol"/>
    <property type="evidence" value="ECO:0007669"/>
    <property type="project" value="TreeGrafter"/>
</dbReference>
<comment type="caution">
    <text evidence="11">The sequence shown here is derived from an EMBL/GenBank/DDBJ whole genome shotgun (WGS) entry which is preliminary data.</text>
</comment>
<dbReference type="GO" id="GO:0043169">
    <property type="term" value="F:cation binding"/>
    <property type="evidence" value="ECO:0007669"/>
    <property type="project" value="InterPro"/>
</dbReference>
<keyword evidence="12" id="KW-1185">Reference proteome</keyword>
<dbReference type="GO" id="GO:0004553">
    <property type="term" value="F:hydrolase activity, hydrolyzing O-glycosyl compounds"/>
    <property type="evidence" value="ECO:0007669"/>
    <property type="project" value="InterPro"/>
</dbReference>
<dbReference type="InterPro" id="IPR013783">
    <property type="entry name" value="Ig-like_fold"/>
</dbReference>
<feature type="domain" description="Glycoside hydrolase family 13 N-terminal" evidence="9">
    <location>
        <begin position="130"/>
        <end position="213"/>
    </location>
</feature>
<keyword evidence="2" id="KW-0321">Glycogen metabolism</keyword>
<dbReference type="Proteomes" id="UP000252680">
    <property type="component" value="Unassembled WGS sequence"/>
</dbReference>
<dbReference type="OrthoDB" id="9800174at2"/>
<dbReference type="InterPro" id="IPR044143">
    <property type="entry name" value="GlgB_N_E_set_prok"/>
</dbReference>
<evidence type="ECO:0000256" key="3">
    <source>
        <dbReference type="ARBA" id="ARBA00022676"/>
    </source>
</evidence>
<gene>
    <name evidence="11" type="primary">glgB</name>
    <name evidence="11" type="ORF">NJLHNGOC_03225</name>
</gene>
<dbReference type="GO" id="GO:0003844">
    <property type="term" value="F:1,4-alpha-glucan branching enzyme activity"/>
    <property type="evidence" value="ECO:0007669"/>
    <property type="project" value="UniProtKB-UniRule"/>
</dbReference>
<evidence type="ECO:0000313" key="11">
    <source>
        <dbReference type="EMBL" id="RBM08789.1"/>
    </source>
</evidence>
<feature type="domain" description="Alpha-amylase/branching enzyme C-terminal all beta" evidence="8">
    <location>
        <begin position="619"/>
        <end position="715"/>
    </location>
</feature>
<dbReference type="Pfam" id="PF02806">
    <property type="entry name" value="Alpha-amylase_C"/>
    <property type="match status" value="1"/>
</dbReference>
<evidence type="ECO:0000259" key="10">
    <source>
        <dbReference type="Pfam" id="PF22019"/>
    </source>
</evidence>
<dbReference type="PIRSF" id="PIRSF000463">
    <property type="entry name" value="GlgB"/>
    <property type="match status" value="1"/>
</dbReference>
<dbReference type="EC" id="2.4.1.18" evidence="7"/>
<dbReference type="PANTHER" id="PTHR43651">
    <property type="entry name" value="1,4-ALPHA-GLUCAN-BRANCHING ENZYME"/>
    <property type="match status" value="1"/>
</dbReference>
<dbReference type="InterPro" id="IPR017853">
    <property type="entry name" value="GH"/>
</dbReference>
<protein>
    <recommendedName>
        <fullName evidence="7">1,4-alpha-glucan branching enzyme</fullName>
        <ecNumber evidence="7">2.4.1.18</ecNumber>
    </recommendedName>
</protein>
<keyword evidence="3" id="KW-0328">Glycosyltransferase</keyword>
<dbReference type="GO" id="GO:0005978">
    <property type="term" value="P:glycogen biosynthetic process"/>
    <property type="evidence" value="ECO:0007669"/>
    <property type="project" value="UniProtKB-UniRule"/>
</dbReference>
<reference evidence="11 12" key="1">
    <citation type="submission" date="2018-05" db="EMBL/GenBank/DDBJ databases">
        <title>Komagataeibacter cocois sp. nov., for a novel cellulose- producing strain isolated from coconut milk.</title>
        <authorList>
            <person name="Liu L."/>
            <person name="Wang Y."/>
            <person name="Liu S."/>
            <person name="Bi J."/>
            <person name="Chen H."/>
            <person name="Deng J."/>
            <person name="Zhang C."/>
            <person name="Hu Q."/>
            <person name="Li C."/>
        </authorList>
    </citation>
    <scope>NUCLEOTIDE SEQUENCE [LARGE SCALE GENOMIC DNA]</scope>
    <source>
        <strain evidence="11 12">WE7</strain>
    </source>
</reference>
<evidence type="ECO:0000256" key="5">
    <source>
        <dbReference type="ARBA" id="ARBA00023056"/>
    </source>
</evidence>
<dbReference type="InterPro" id="IPR006048">
    <property type="entry name" value="A-amylase/branching_C"/>
</dbReference>
<evidence type="ECO:0000259" key="9">
    <source>
        <dbReference type="Pfam" id="PF02922"/>
    </source>
</evidence>
<dbReference type="SUPFAM" id="SSF51445">
    <property type="entry name" value="(Trans)glycosidases"/>
    <property type="match status" value="1"/>
</dbReference>
<name>A0A365Z1G3_9PROT</name>
<dbReference type="PANTHER" id="PTHR43651:SF3">
    <property type="entry name" value="1,4-ALPHA-GLUCAN-BRANCHING ENZYME"/>
    <property type="match status" value="1"/>
</dbReference>
<dbReference type="RefSeq" id="WP_113595076.1">
    <property type="nucleotide sequence ID" value="NZ_QEXL01000003.1"/>
</dbReference>
<keyword evidence="5" id="KW-0320">Glycogen biosynthesis</keyword>
<dbReference type="Gene3D" id="2.60.40.1180">
    <property type="entry name" value="Golgi alpha-mannosidase II"/>
    <property type="match status" value="1"/>
</dbReference>
<proteinExistence type="predicted"/>
<dbReference type="SUPFAM" id="SSF81296">
    <property type="entry name" value="E set domains"/>
    <property type="match status" value="1"/>
</dbReference>
<dbReference type="SUPFAM" id="SSF51011">
    <property type="entry name" value="Glycosyl hydrolase domain"/>
    <property type="match status" value="1"/>
</dbReference>
<dbReference type="InterPro" id="IPR054169">
    <property type="entry name" value="GlgB_N"/>
</dbReference>
<evidence type="ECO:0000259" key="8">
    <source>
        <dbReference type="Pfam" id="PF02806"/>
    </source>
</evidence>
<dbReference type="InterPro" id="IPR013780">
    <property type="entry name" value="Glyco_hydro_b"/>
</dbReference>
<evidence type="ECO:0000256" key="2">
    <source>
        <dbReference type="ARBA" id="ARBA00022600"/>
    </source>
</evidence>
<dbReference type="AlphaFoldDB" id="A0A365Z1G3"/>
<dbReference type="Gene3D" id="3.20.20.80">
    <property type="entry name" value="Glycosidases"/>
    <property type="match status" value="1"/>
</dbReference>